<dbReference type="Pfam" id="PF00929">
    <property type="entry name" value="RNase_T"/>
    <property type="match status" value="1"/>
</dbReference>
<sequence length="470" mass="51612">MSLPDSLVLIDVETTGANPVSDRVTEIAVLRIERGEIVGRWESLVNPERPIPSLIQRLVGITDEMVVAAPTFAELADSVRGHLDGAVFVAHNARFDYGFIRNEFSRLGQQFEASVLCTVKLSRALYPEHHRHGLDALIERHGFTCGARHRAMGDTDVLWQFARLVSGSFSADVLARACERAMKLPPRPPGLPEGALEGVPDAPGMYSFFGENDRLLYVGRSASLRARVMEHFSAGGREGREAGLARQVRRVEWEETAGEFAASLREADLLRERRPLHARPAVGGEEVFGLRLVPQRKRAPIFERVPLHATDPAAWEAVHGTFRTRKEADSLLRELAQLYQLCPRRLGLEGGSGACGAHEARRCAGVCAGKESIAAHDARLAGALGSVTLRAWPWAGAVVVEERCAHSGREAFHLVDRWCHLGSADSAETLAALLDNAPARRFDLDTYRMLVRWFAAEANLAAVRPIENPG</sequence>
<dbReference type="Gene3D" id="3.30.420.10">
    <property type="entry name" value="Ribonuclease H-like superfamily/Ribonuclease H"/>
    <property type="match status" value="1"/>
</dbReference>
<dbReference type="Gene3D" id="3.40.1440.10">
    <property type="entry name" value="GIY-YIG endonuclease"/>
    <property type="match status" value="1"/>
</dbReference>
<keyword evidence="5" id="KW-1185">Reference proteome</keyword>
<comment type="catalytic activity">
    <reaction evidence="2">
        <text>DNA(n) + a 2'-deoxyribonucleoside 5'-triphosphate = DNA(n+1) + diphosphate</text>
        <dbReference type="Rhea" id="RHEA:22508"/>
        <dbReference type="Rhea" id="RHEA-COMP:17339"/>
        <dbReference type="Rhea" id="RHEA-COMP:17340"/>
        <dbReference type="ChEBI" id="CHEBI:33019"/>
        <dbReference type="ChEBI" id="CHEBI:61560"/>
        <dbReference type="ChEBI" id="CHEBI:173112"/>
        <dbReference type="EC" id="2.7.7.7"/>
    </reaction>
</comment>
<evidence type="ECO:0000259" key="3">
    <source>
        <dbReference type="PROSITE" id="PS50164"/>
    </source>
</evidence>
<dbReference type="NCBIfam" id="TIGR00573">
    <property type="entry name" value="dnaq"/>
    <property type="match status" value="1"/>
</dbReference>
<comment type="caution">
    <text evidence="4">The sequence shown here is derived from an EMBL/GenBank/DDBJ whole genome shotgun (WGS) entry which is preliminary data.</text>
</comment>
<dbReference type="PROSITE" id="PS50164">
    <property type="entry name" value="GIY_YIG"/>
    <property type="match status" value="1"/>
</dbReference>
<dbReference type="InterPro" id="IPR013520">
    <property type="entry name" value="Ribonucl_H"/>
</dbReference>
<dbReference type="InterPro" id="IPR035901">
    <property type="entry name" value="GIY-YIG_endonuc_sf"/>
</dbReference>
<evidence type="ECO:0000256" key="2">
    <source>
        <dbReference type="ARBA" id="ARBA00049244"/>
    </source>
</evidence>
<dbReference type="InterPro" id="IPR047296">
    <property type="entry name" value="GIY-YIG_UvrC_Cho"/>
</dbReference>
<dbReference type="SUPFAM" id="SSF53098">
    <property type="entry name" value="Ribonuclease H-like"/>
    <property type="match status" value="1"/>
</dbReference>
<evidence type="ECO:0000256" key="1">
    <source>
        <dbReference type="ARBA" id="ARBA00012417"/>
    </source>
</evidence>
<organism evidence="4 5">
    <name type="scientific">Aromatoleum buckelii</name>
    <dbReference type="NCBI Taxonomy" id="200254"/>
    <lineage>
        <taxon>Bacteria</taxon>
        <taxon>Pseudomonadati</taxon>
        <taxon>Pseudomonadota</taxon>
        <taxon>Betaproteobacteria</taxon>
        <taxon>Rhodocyclales</taxon>
        <taxon>Rhodocyclaceae</taxon>
        <taxon>Aromatoleum</taxon>
    </lineage>
</organism>
<accession>A0ABX1N413</accession>
<dbReference type="InterPro" id="IPR036397">
    <property type="entry name" value="RNaseH_sf"/>
</dbReference>
<protein>
    <recommendedName>
        <fullName evidence="1">DNA-directed DNA polymerase</fullName>
        <ecNumber evidence="1">2.7.7.7</ecNumber>
    </recommendedName>
</protein>
<dbReference type="EC" id="2.7.7.7" evidence="1"/>
<dbReference type="Proteomes" id="UP000601990">
    <property type="component" value="Unassembled WGS sequence"/>
</dbReference>
<proteinExistence type="predicted"/>
<evidence type="ECO:0000313" key="5">
    <source>
        <dbReference type="Proteomes" id="UP000601990"/>
    </source>
</evidence>
<dbReference type="SMART" id="SM00479">
    <property type="entry name" value="EXOIII"/>
    <property type="match status" value="1"/>
</dbReference>
<reference evidence="4" key="1">
    <citation type="submission" date="2019-12" db="EMBL/GenBank/DDBJ databases">
        <title>Comparative genomics gives insights into the taxonomy of the Azoarcus-Aromatoleum group and reveals separate origins of nif in the plant-associated Azoarcus and non-plant-associated Aromatoleum sub-groups.</title>
        <authorList>
            <person name="Lafos M."/>
            <person name="Maluk M."/>
            <person name="Batista M."/>
            <person name="Junghare M."/>
            <person name="Carmona M."/>
            <person name="Faoro H."/>
            <person name="Cruz L.M."/>
            <person name="Battistoni F."/>
            <person name="De Souza E."/>
            <person name="Pedrosa F."/>
            <person name="Chen W.-M."/>
            <person name="Poole P.S."/>
            <person name="Dixon R.A."/>
            <person name="James E.K."/>
        </authorList>
    </citation>
    <scope>NUCLEOTIDE SEQUENCE</scope>
    <source>
        <strain evidence="4">U120</strain>
    </source>
</reference>
<dbReference type="RefSeq" id="WP_169199263.1">
    <property type="nucleotide sequence ID" value="NZ_WTVH02000008.1"/>
</dbReference>
<evidence type="ECO:0000313" key="4">
    <source>
        <dbReference type="EMBL" id="NMF94018.1"/>
    </source>
</evidence>
<feature type="domain" description="GIY-YIG" evidence="3">
    <location>
        <begin position="201"/>
        <end position="279"/>
    </location>
</feature>
<dbReference type="CDD" id="cd06127">
    <property type="entry name" value="DEDDh"/>
    <property type="match status" value="1"/>
</dbReference>
<dbReference type="EMBL" id="WTVH01000022">
    <property type="protein sequence ID" value="NMF94018.1"/>
    <property type="molecule type" value="Genomic_DNA"/>
</dbReference>
<gene>
    <name evidence="4" type="ORF">GO608_11845</name>
</gene>
<dbReference type="InterPro" id="IPR006054">
    <property type="entry name" value="DnaQ"/>
</dbReference>
<dbReference type="CDD" id="cd10434">
    <property type="entry name" value="GIY-YIG_UvrC_Cho"/>
    <property type="match status" value="1"/>
</dbReference>
<dbReference type="PANTHER" id="PTHR30231">
    <property type="entry name" value="DNA POLYMERASE III SUBUNIT EPSILON"/>
    <property type="match status" value="1"/>
</dbReference>
<dbReference type="InterPro" id="IPR000305">
    <property type="entry name" value="GIY-YIG_endonuc"/>
</dbReference>
<dbReference type="SUPFAM" id="SSF82771">
    <property type="entry name" value="GIY-YIG endonuclease"/>
    <property type="match status" value="1"/>
</dbReference>
<name>A0ABX1N413_9RHOO</name>
<dbReference type="PANTHER" id="PTHR30231:SF37">
    <property type="entry name" value="EXODEOXYRIBONUCLEASE 10"/>
    <property type="match status" value="1"/>
</dbReference>
<dbReference type="InterPro" id="IPR012337">
    <property type="entry name" value="RNaseH-like_sf"/>
</dbReference>